<dbReference type="SUPFAM" id="SSF56176">
    <property type="entry name" value="FAD-binding/transporter-associated domain-like"/>
    <property type="match status" value="1"/>
</dbReference>
<evidence type="ECO:0000313" key="6">
    <source>
        <dbReference type="Proteomes" id="UP000218767"/>
    </source>
</evidence>
<evidence type="ECO:0000256" key="2">
    <source>
        <dbReference type="ARBA" id="ARBA00022827"/>
    </source>
</evidence>
<sequence>MPSHDVMPDMDLFQPLQIDDALALADRLGDSGWLLGGGQDTYGWLKDRAKTAEALIDLNGIESLRGIRETADGIEIGALTTLTDVANNALIKERYGLLSLAAGRVASPQIRNAGTLGGNVSQDVRCWYYRRGLDCYRAGGNLCYADTPEGMNREHAIFGASRCVAVNPSDTAPALVALEASMVINSVDGERILLAEDYFVGPANDIQNTTALRSGEILTSVRIPTTWANANFYFEKVADRNVWDFALVSMAVAMKMNGDTIEDARFVAGAVECKPRRLIDVENAVRGGSRDEITAASVGNLASNGARVLAHNQYKVPMIDNLVKRAIVAG</sequence>
<organism evidence="5 6">
    <name type="scientific">SAR86 cluster bacterium</name>
    <dbReference type="NCBI Taxonomy" id="2030880"/>
    <lineage>
        <taxon>Bacteria</taxon>
        <taxon>Pseudomonadati</taxon>
        <taxon>Pseudomonadota</taxon>
        <taxon>Gammaproteobacteria</taxon>
        <taxon>SAR86 cluster</taxon>
    </lineage>
</organism>
<dbReference type="GO" id="GO:0071949">
    <property type="term" value="F:FAD binding"/>
    <property type="evidence" value="ECO:0007669"/>
    <property type="project" value="InterPro"/>
</dbReference>
<dbReference type="InterPro" id="IPR016166">
    <property type="entry name" value="FAD-bd_PCMH"/>
</dbReference>
<dbReference type="SUPFAM" id="SSF55447">
    <property type="entry name" value="CO dehydrogenase flavoprotein C-terminal domain-like"/>
    <property type="match status" value="1"/>
</dbReference>
<dbReference type="PANTHER" id="PTHR42659:SF2">
    <property type="entry name" value="XANTHINE DEHYDROGENASE SUBUNIT C-RELATED"/>
    <property type="match status" value="1"/>
</dbReference>
<keyword evidence="1" id="KW-0285">Flavoprotein</keyword>
<dbReference type="Pfam" id="PF03450">
    <property type="entry name" value="CO_deh_flav_C"/>
    <property type="match status" value="1"/>
</dbReference>
<evidence type="ECO:0000313" key="5">
    <source>
        <dbReference type="EMBL" id="PCI73691.1"/>
    </source>
</evidence>
<dbReference type="PANTHER" id="PTHR42659">
    <property type="entry name" value="XANTHINE DEHYDROGENASE SUBUNIT C-RELATED"/>
    <property type="match status" value="1"/>
</dbReference>
<gene>
    <name evidence="5" type="ORF">COB20_16010</name>
</gene>
<dbReference type="InterPro" id="IPR051312">
    <property type="entry name" value="Diverse_Substr_Oxidored"/>
</dbReference>
<dbReference type="InterPro" id="IPR002346">
    <property type="entry name" value="Mopterin_DH_FAD-bd"/>
</dbReference>
<comment type="caution">
    <text evidence="5">The sequence shown here is derived from an EMBL/GenBank/DDBJ whole genome shotgun (WGS) entry which is preliminary data.</text>
</comment>
<evidence type="ECO:0000256" key="3">
    <source>
        <dbReference type="ARBA" id="ARBA00023002"/>
    </source>
</evidence>
<dbReference type="InterPro" id="IPR036683">
    <property type="entry name" value="CO_DH_flav_C_dom_sf"/>
</dbReference>
<evidence type="ECO:0000256" key="1">
    <source>
        <dbReference type="ARBA" id="ARBA00022630"/>
    </source>
</evidence>
<dbReference type="InterPro" id="IPR005107">
    <property type="entry name" value="CO_DH_flav_C"/>
</dbReference>
<proteinExistence type="predicted"/>
<dbReference type="PROSITE" id="PS51387">
    <property type="entry name" value="FAD_PCMH"/>
    <property type="match status" value="1"/>
</dbReference>
<accession>A0A2A4WUG6</accession>
<dbReference type="Proteomes" id="UP000218767">
    <property type="component" value="Unassembled WGS sequence"/>
</dbReference>
<dbReference type="InterPro" id="IPR036318">
    <property type="entry name" value="FAD-bd_PCMH-like_sf"/>
</dbReference>
<dbReference type="EMBL" id="NVUL01000118">
    <property type="protein sequence ID" value="PCI73691.1"/>
    <property type="molecule type" value="Genomic_DNA"/>
</dbReference>
<evidence type="ECO:0000259" key="4">
    <source>
        <dbReference type="PROSITE" id="PS51387"/>
    </source>
</evidence>
<dbReference type="Gene3D" id="3.30.390.50">
    <property type="entry name" value="CO dehydrogenase flavoprotein, C-terminal domain"/>
    <property type="match status" value="1"/>
</dbReference>
<dbReference type="InterPro" id="IPR016169">
    <property type="entry name" value="FAD-bd_PCMH_sub2"/>
</dbReference>
<dbReference type="Gene3D" id="3.30.465.10">
    <property type="match status" value="2"/>
</dbReference>
<keyword evidence="3" id="KW-0560">Oxidoreductase</keyword>
<protein>
    <submittedName>
        <fullName evidence="5">Molybdopterin dehydrogenase</fullName>
    </submittedName>
</protein>
<keyword evidence="2" id="KW-0274">FAD</keyword>
<dbReference type="SMART" id="SM01092">
    <property type="entry name" value="CO_deh_flav_C"/>
    <property type="match status" value="1"/>
</dbReference>
<dbReference type="Gene3D" id="3.30.43.10">
    <property type="entry name" value="Uridine Diphospho-n-acetylenolpyruvylglucosamine Reductase, domain 2"/>
    <property type="match status" value="1"/>
</dbReference>
<dbReference type="AlphaFoldDB" id="A0A2A4WUG6"/>
<dbReference type="Pfam" id="PF00941">
    <property type="entry name" value="FAD_binding_5"/>
    <property type="match status" value="1"/>
</dbReference>
<reference evidence="6" key="1">
    <citation type="submission" date="2017-08" db="EMBL/GenBank/DDBJ databases">
        <title>A dynamic microbial community with high functional redundancy inhabits the cold, oxic subseafloor aquifer.</title>
        <authorList>
            <person name="Tully B.J."/>
            <person name="Wheat C.G."/>
            <person name="Glazer B.T."/>
            <person name="Huber J.A."/>
        </authorList>
    </citation>
    <scope>NUCLEOTIDE SEQUENCE [LARGE SCALE GENOMIC DNA]</scope>
</reference>
<dbReference type="GO" id="GO:0016491">
    <property type="term" value="F:oxidoreductase activity"/>
    <property type="evidence" value="ECO:0007669"/>
    <property type="project" value="UniProtKB-KW"/>
</dbReference>
<name>A0A2A4WUG6_9GAMM</name>
<dbReference type="InterPro" id="IPR016167">
    <property type="entry name" value="FAD-bd_PCMH_sub1"/>
</dbReference>
<feature type="domain" description="FAD-binding PCMH-type" evidence="4">
    <location>
        <begin position="5"/>
        <end position="228"/>
    </location>
</feature>